<reference evidence="3" key="1">
    <citation type="journal article" date="2018" name="Nat. Microbiol.">
        <title>Leveraging single-cell genomics to expand the fungal tree of life.</title>
        <authorList>
            <person name="Ahrendt S.R."/>
            <person name="Quandt C.A."/>
            <person name="Ciobanu D."/>
            <person name="Clum A."/>
            <person name="Salamov A."/>
            <person name="Andreopoulos B."/>
            <person name="Cheng J.F."/>
            <person name="Woyke T."/>
            <person name="Pelin A."/>
            <person name="Henrissat B."/>
            <person name="Reynolds N.K."/>
            <person name="Benny G.L."/>
            <person name="Smith M.E."/>
            <person name="James T.Y."/>
            <person name="Grigoriev I.V."/>
        </authorList>
    </citation>
    <scope>NUCLEOTIDE SEQUENCE [LARGE SCALE GENOMIC DNA]</scope>
    <source>
        <strain evidence="3">RSA 468</strain>
    </source>
</reference>
<feature type="region of interest" description="Disordered" evidence="1">
    <location>
        <begin position="242"/>
        <end position="308"/>
    </location>
</feature>
<name>A0A4Q0A0H3_9FUNG</name>
<accession>A0A4Q0A0H3</accession>
<dbReference type="AlphaFoldDB" id="A0A4Q0A0H3"/>
<feature type="region of interest" description="Disordered" evidence="1">
    <location>
        <begin position="580"/>
        <end position="717"/>
    </location>
</feature>
<feature type="compositionally biased region" description="Polar residues" evidence="1">
    <location>
        <begin position="470"/>
        <end position="487"/>
    </location>
</feature>
<feature type="compositionally biased region" description="Polar residues" evidence="1">
    <location>
        <begin position="656"/>
        <end position="687"/>
    </location>
</feature>
<proteinExistence type="predicted"/>
<feature type="region of interest" description="Disordered" evidence="1">
    <location>
        <begin position="450"/>
        <end position="509"/>
    </location>
</feature>
<dbReference type="GO" id="GO:0030896">
    <property type="term" value="C:checkpoint clamp complex"/>
    <property type="evidence" value="ECO:0007669"/>
    <property type="project" value="InterPro"/>
</dbReference>
<feature type="compositionally biased region" description="Low complexity" evidence="1">
    <location>
        <begin position="355"/>
        <end position="364"/>
    </location>
</feature>
<evidence type="ECO:0000313" key="2">
    <source>
        <dbReference type="EMBL" id="RKP39586.1"/>
    </source>
</evidence>
<protein>
    <submittedName>
        <fullName evidence="2">Rad9-domain-containing protein</fullName>
    </submittedName>
</protein>
<dbReference type="GO" id="GO:0071479">
    <property type="term" value="P:cellular response to ionizing radiation"/>
    <property type="evidence" value="ECO:0007669"/>
    <property type="project" value="TreeGrafter"/>
</dbReference>
<dbReference type="Pfam" id="PF04139">
    <property type="entry name" value="Rad9"/>
    <property type="match status" value="1"/>
</dbReference>
<gene>
    <name evidence="2" type="ORF">BJ085DRAFT_32736</name>
</gene>
<dbReference type="EMBL" id="ML002260">
    <property type="protein sequence ID" value="RKP39586.1"/>
    <property type="molecule type" value="Genomic_DNA"/>
</dbReference>
<dbReference type="GO" id="GO:0006281">
    <property type="term" value="P:DNA repair"/>
    <property type="evidence" value="ECO:0007669"/>
    <property type="project" value="TreeGrafter"/>
</dbReference>
<dbReference type="InterPro" id="IPR007268">
    <property type="entry name" value="Rad9/Ddc1"/>
</dbReference>
<organism evidence="2 3">
    <name type="scientific">Dimargaris cristalligena</name>
    <dbReference type="NCBI Taxonomy" id="215637"/>
    <lineage>
        <taxon>Eukaryota</taxon>
        <taxon>Fungi</taxon>
        <taxon>Fungi incertae sedis</taxon>
        <taxon>Zoopagomycota</taxon>
        <taxon>Kickxellomycotina</taxon>
        <taxon>Dimargaritomycetes</taxon>
        <taxon>Dimargaritales</taxon>
        <taxon>Dimargaritaceae</taxon>
        <taxon>Dimargaris</taxon>
    </lineage>
</organism>
<feature type="compositionally biased region" description="Acidic residues" evidence="1">
    <location>
        <begin position="694"/>
        <end position="703"/>
    </location>
</feature>
<dbReference type="Proteomes" id="UP000268162">
    <property type="component" value="Unassembled WGS sequence"/>
</dbReference>
<feature type="region of interest" description="Disordered" evidence="1">
    <location>
        <begin position="355"/>
        <end position="393"/>
    </location>
</feature>
<dbReference type="GO" id="GO:0000076">
    <property type="term" value="P:DNA replication checkpoint signaling"/>
    <property type="evidence" value="ECO:0007669"/>
    <property type="project" value="TreeGrafter"/>
</dbReference>
<feature type="compositionally biased region" description="Low complexity" evidence="1">
    <location>
        <begin position="299"/>
        <end position="308"/>
    </location>
</feature>
<feature type="compositionally biased region" description="Low complexity" evidence="1">
    <location>
        <begin position="272"/>
        <end position="282"/>
    </location>
</feature>
<feature type="compositionally biased region" description="Pro residues" evidence="1">
    <location>
        <begin position="367"/>
        <end position="377"/>
    </location>
</feature>
<feature type="compositionally biased region" description="Low complexity" evidence="1">
    <location>
        <begin position="612"/>
        <end position="639"/>
    </location>
</feature>
<dbReference type="GO" id="GO:0031573">
    <property type="term" value="P:mitotic intra-S DNA damage checkpoint signaling"/>
    <property type="evidence" value="ECO:0007669"/>
    <property type="project" value="TreeGrafter"/>
</dbReference>
<dbReference type="Gene3D" id="3.70.10.10">
    <property type="match status" value="1"/>
</dbReference>
<dbReference type="STRING" id="215637.A0A4Q0A0H3"/>
<dbReference type="PANTHER" id="PTHR15237:SF0">
    <property type="entry name" value="CELL CYCLE CHECKPOINT CONTROL PROTEIN"/>
    <property type="match status" value="1"/>
</dbReference>
<evidence type="ECO:0000313" key="3">
    <source>
        <dbReference type="Proteomes" id="UP000268162"/>
    </source>
</evidence>
<sequence length="717" mass="75807">MEAAIPASGLRCKCFHVHTTTPSYRIGCVVDQDRNVEGCEIRIEDGVAANGPGDGQGSVLDSTTPECRLAVKVACKHGIAKNYKIYYEPCDALYAIYSKDNCPNRWLVAPKLMTEWISYFNPKLEEITFICSNESVIIRSFAEGGFTNIAEGTSAKDSIKQSLQTQLQIDTEDFDIYHVPQHTELTFSFREFRAILAFAEQTNLQLSAYFDTGGKPILFAAQSTDHISVDIVLATLAETMTNSSISSTPNPNPNHGGSQAPSTVGRPPPTQSSASASVGGVSHQHHPSSQANSQRGYLPPTSTTSTPSAYHFHSIQSQASRHEPLGHVASQTSEVTTPLNHTPPAIPLTTTASAARYSAHAAQSPHRGPPSAMPPTPSIRRLPMDHSTTPTTLINRSANTHSAAATTTPAHRALFGPSSFGSFPGPPNASLAETPYSSVSLTPGLPPSYSPDAHMSYDSPVGSNYMGRESPSSMPHSTTPVSSSASGLPTRGPRTPAPQLLPSSKTSSMTLESTILQRNSSAVNSASSVISLRSERVHSAGLSSSSGLGISPQHPAALMDGEMQETPQIHRPKLLFENDGDIPFVTSRGPSDGRLSISYDSAPPEASPPAPASTSGTSIPTATASQRSSTSLFPSSLGSVAPPPLLNRHNQAAWAQAQSYHPSVGPSQSSIRSNPSTVLLSSRSGSHSAADDHIDGDDDDELDGTPPPTDGRTYSLF</sequence>
<dbReference type="PANTHER" id="PTHR15237">
    <property type="entry name" value="DNA REPAIR PROTEIN RAD9"/>
    <property type="match status" value="1"/>
</dbReference>
<keyword evidence="3" id="KW-1185">Reference proteome</keyword>
<evidence type="ECO:0000256" key="1">
    <source>
        <dbReference type="SAM" id="MobiDB-lite"/>
    </source>
</evidence>